<dbReference type="EMBL" id="JAAAIP010000377">
    <property type="protein sequence ID" value="KAG0318336.1"/>
    <property type="molecule type" value="Genomic_DNA"/>
</dbReference>
<proteinExistence type="predicted"/>
<dbReference type="AlphaFoldDB" id="A0A9P6RIX7"/>
<keyword evidence="2" id="KW-0732">Signal</keyword>
<comment type="caution">
    <text evidence="3">The sequence shown here is derived from an EMBL/GenBank/DDBJ whole genome shotgun (WGS) entry which is preliminary data.</text>
</comment>
<accession>A0A9P6RIX7</accession>
<reference evidence="3" key="1">
    <citation type="journal article" date="2020" name="Fungal Divers.">
        <title>Resolving the Mortierellaceae phylogeny through synthesis of multi-gene phylogenetics and phylogenomics.</title>
        <authorList>
            <person name="Vandepol N."/>
            <person name="Liber J."/>
            <person name="Desiro A."/>
            <person name="Na H."/>
            <person name="Kennedy M."/>
            <person name="Barry K."/>
            <person name="Grigoriev I.V."/>
            <person name="Miller A.N."/>
            <person name="O'Donnell K."/>
            <person name="Stajich J.E."/>
            <person name="Bonito G."/>
        </authorList>
    </citation>
    <scope>NUCLEOTIDE SEQUENCE</scope>
    <source>
        <strain evidence="3">REB-010B</strain>
    </source>
</reference>
<dbReference type="Proteomes" id="UP000738325">
    <property type="component" value="Unassembled WGS sequence"/>
</dbReference>
<evidence type="ECO:0000313" key="4">
    <source>
        <dbReference type="Proteomes" id="UP000738325"/>
    </source>
</evidence>
<organism evidence="3 4">
    <name type="scientific">Dissophora globulifera</name>
    <dbReference type="NCBI Taxonomy" id="979702"/>
    <lineage>
        <taxon>Eukaryota</taxon>
        <taxon>Fungi</taxon>
        <taxon>Fungi incertae sedis</taxon>
        <taxon>Mucoromycota</taxon>
        <taxon>Mortierellomycotina</taxon>
        <taxon>Mortierellomycetes</taxon>
        <taxon>Mortierellales</taxon>
        <taxon>Mortierellaceae</taxon>
        <taxon>Dissophora</taxon>
    </lineage>
</organism>
<feature type="region of interest" description="Disordered" evidence="1">
    <location>
        <begin position="357"/>
        <end position="381"/>
    </location>
</feature>
<dbReference type="OrthoDB" id="2422663at2759"/>
<evidence type="ECO:0000313" key="3">
    <source>
        <dbReference type="EMBL" id="KAG0318336.1"/>
    </source>
</evidence>
<keyword evidence="4" id="KW-1185">Reference proteome</keyword>
<feature type="signal peptide" evidence="2">
    <location>
        <begin position="1"/>
        <end position="22"/>
    </location>
</feature>
<sequence>MKSNAILSLTLVFGLLIGSSSAAPISGQINRHIRLARREDNTAACPGTLRGPSGNAYFAFSTNLDNNIARQACASCYNGILADVGVADMQFLGSNVQQDSWIKSWNGDDYTSSCVTLKPSGGSTPSVNVDIACQSEFWPLCVATSDAVDGAARLESFDESSGLSLSTLAVPYSNVNTDIPALEAFNPTLEDQTVQDEMTKTTDITMSENGEGMTELKESETIPSPPEATSPRRDEVTPTIMDYDFNPADVGPPSPEVTSPRRPNGAGDYEGLDVEVIEVSGNLPESTPAEQMMHITEPAEEMSAPAPEPVAAAPEIMTAEVPATVIVEDTPVDVENNENAPEEAPAPVVVAESVPEPMAEVAPEPMAEVAPEPMAEVAPEPVAEVAPEPVAAQTFAPAEDMQVQEQSQIRNQSEQDLLSNEKEQIFAAFEDEMSECSSDLASAEQDPLVNEYAIEKAVHSASCSAKTTHRN</sequence>
<gene>
    <name evidence="3" type="ORF">BGZ99_005737</name>
</gene>
<feature type="chain" id="PRO_5040139568" evidence="2">
    <location>
        <begin position="23"/>
        <end position="471"/>
    </location>
</feature>
<feature type="region of interest" description="Disordered" evidence="1">
    <location>
        <begin position="205"/>
        <end position="268"/>
    </location>
</feature>
<evidence type="ECO:0000256" key="2">
    <source>
        <dbReference type="SAM" id="SignalP"/>
    </source>
</evidence>
<evidence type="ECO:0000256" key="1">
    <source>
        <dbReference type="SAM" id="MobiDB-lite"/>
    </source>
</evidence>
<name>A0A9P6RIX7_9FUNG</name>
<protein>
    <submittedName>
        <fullName evidence="3">Uncharacterized protein</fullName>
    </submittedName>
</protein>